<evidence type="ECO:0000313" key="7">
    <source>
        <dbReference type="EMBL" id="MFC4231928.1"/>
    </source>
</evidence>
<dbReference type="InterPro" id="IPR002937">
    <property type="entry name" value="Amino_oxidase"/>
</dbReference>
<evidence type="ECO:0000256" key="4">
    <source>
        <dbReference type="ARBA" id="ARBA00023002"/>
    </source>
</evidence>
<protein>
    <submittedName>
        <fullName evidence="7">1-hydroxycarotenoid 3,4-desaturase CrtD</fullName>
        <ecNumber evidence="7">1.3.99.27</ecNumber>
    </submittedName>
</protein>
<keyword evidence="4 5" id="KW-0560">Oxidoreductase</keyword>
<evidence type="ECO:0000256" key="5">
    <source>
        <dbReference type="RuleBase" id="RU362075"/>
    </source>
</evidence>
<dbReference type="Pfam" id="PF01593">
    <property type="entry name" value="Amino_oxidase"/>
    <property type="match status" value="1"/>
</dbReference>
<comment type="similarity">
    <text evidence="2 5">Belongs to the carotenoid/retinoid oxidoreductase family.</text>
</comment>
<comment type="pathway">
    <text evidence="1 5">Carotenoid biosynthesis.</text>
</comment>
<accession>A0ABV8PUZ9</accession>
<keyword evidence="3 5" id="KW-0125">Carotenoid biosynthesis</keyword>
<evidence type="ECO:0000259" key="6">
    <source>
        <dbReference type="Pfam" id="PF01593"/>
    </source>
</evidence>
<dbReference type="PANTHER" id="PTHR43734:SF7">
    <property type="entry name" value="4,4'-DIAPONEUROSPORENE OXYGENASE"/>
    <property type="match status" value="1"/>
</dbReference>
<dbReference type="InterPro" id="IPR014105">
    <property type="entry name" value="Carotenoid/retinoid_OxRdtase"/>
</dbReference>
<sequence>MSHKKAIIIGAGVAGLASAIRLAVQGFAVEVYEKNSYPGGKLSHFEANGFKFDAGPSLFTQPQNIEALFALAGEPIADYFNYQSLPVSCKYFYSDGTVVNAYTNTNAFANELENKLGEDGKKLTSYLKQSEKVYNNIGSIFLNHSLHKRKTLFKAPIRKALATAKSKYLFKTLHHINEAAFTKTHTVQLFNRYATYNGSSPYLAPGMLSLIPHLEHNEGTFYPKGGMISITNALYQLALKKNVVFHFNTPVTSIIHHEDKVRGVVANNDNHYAEIVVSNMDAYFTYNHLLKDYRKANKILKQERSSSALIFYWGINASFPALELHNIFFTKDYKAEFDSLFKLKNLYYDPTIYINITSKCEPGFQAPEGKENWFVMINVPANVGQNWQSFTQRYREIIIAKLSAALGKDIASLIEVEEVLDPITIESKTASYMGSLYGTSSNSKFAAFLRHPNFTNAIKGLYFVGGSVHPGGGIPLCLQSAKIMSDIVVDDMKKKKKAH</sequence>
<reference evidence="8" key="1">
    <citation type="journal article" date="2019" name="Int. J. Syst. Evol. Microbiol.">
        <title>The Global Catalogue of Microorganisms (GCM) 10K type strain sequencing project: providing services to taxonomists for standard genome sequencing and annotation.</title>
        <authorList>
            <consortium name="The Broad Institute Genomics Platform"/>
            <consortium name="The Broad Institute Genome Sequencing Center for Infectious Disease"/>
            <person name="Wu L."/>
            <person name="Ma J."/>
        </authorList>
    </citation>
    <scope>NUCLEOTIDE SEQUENCE [LARGE SCALE GENOMIC DNA]</scope>
    <source>
        <strain evidence="8">CECT 8010</strain>
    </source>
</reference>
<name>A0ABV8PUZ9_9BACT</name>
<dbReference type="InterPro" id="IPR054840">
    <property type="entry name" value="hydcarot_desat_CrtD"/>
</dbReference>
<dbReference type="RefSeq" id="WP_379013576.1">
    <property type="nucleotide sequence ID" value="NZ_JBHSDC010000012.1"/>
</dbReference>
<dbReference type="GO" id="GO:0016491">
    <property type="term" value="F:oxidoreductase activity"/>
    <property type="evidence" value="ECO:0007669"/>
    <property type="project" value="UniProtKB-KW"/>
</dbReference>
<feature type="domain" description="Amine oxidase" evidence="6">
    <location>
        <begin position="13"/>
        <end position="483"/>
    </location>
</feature>
<dbReference type="Proteomes" id="UP001595906">
    <property type="component" value="Unassembled WGS sequence"/>
</dbReference>
<evidence type="ECO:0000256" key="2">
    <source>
        <dbReference type="ARBA" id="ARBA00006046"/>
    </source>
</evidence>
<dbReference type="NCBIfam" id="TIGR02734">
    <property type="entry name" value="crtI_fam"/>
    <property type="match status" value="1"/>
</dbReference>
<dbReference type="NCBIfam" id="NF042421">
    <property type="entry name" value="hydcarot_desat_CrtD"/>
    <property type="match status" value="1"/>
</dbReference>
<dbReference type="SUPFAM" id="SSF51905">
    <property type="entry name" value="FAD/NAD(P)-binding domain"/>
    <property type="match status" value="1"/>
</dbReference>
<dbReference type="InterPro" id="IPR036188">
    <property type="entry name" value="FAD/NAD-bd_sf"/>
</dbReference>
<proteinExistence type="inferred from homology"/>
<organism evidence="7 8">
    <name type="scientific">Parasediminibacterium paludis</name>
    <dbReference type="NCBI Taxonomy" id="908966"/>
    <lineage>
        <taxon>Bacteria</taxon>
        <taxon>Pseudomonadati</taxon>
        <taxon>Bacteroidota</taxon>
        <taxon>Chitinophagia</taxon>
        <taxon>Chitinophagales</taxon>
        <taxon>Chitinophagaceae</taxon>
        <taxon>Parasediminibacterium</taxon>
    </lineage>
</organism>
<keyword evidence="8" id="KW-1185">Reference proteome</keyword>
<dbReference type="EMBL" id="JBHSDC010000012">
    <property type="protein sequence ID" value="MFC4231928.1"/>
    <property type="molecule type" value="Genomic_DNA"/>
</dbReference>
<gene>
    <name evidence="7" type="primary">crtD</name>
    <name evidence="7" type="ORF">ACFOW1_08495</name>
</gene>
<evidence type="ECO:0000313" key="8">
    <source>
        <dbReference type="Proteomes" id="UP001595906"/>
    </source>
</evidence>
<dbReference type="EC" id="1.3.99.27" evidence="7"/>
<comment type="caution">
    <text evidence="7">The sequence shown here is derived from an EMBL/GenBank/DDBJ whole genome shotgun (WGS) entry which is preliminary data.</text>
</comment>
<dbReference type="PANTHER" id="PTHR43734">
    <property type="entry name" value="PHYTOENE DESATURASE"/>
    <property type="match status" value="1"/>
</dbReference>
<evidence type="ECO:0000256" key="3">
    <source>
        <dbReference type="ARBA" id="ARBA00022746"/>
    </source>
</evidence>
<evidence type="ECO:0000256" key="1">
    <source>
        <dbReference type="ARBA" id="ARBA00004829"/>
    </source>
</evidence>
<dbReference type="Gene3D" id="3.50.50.60">
    <property type="entry name" value="FAD/NAD(P)-binding domain"/>
    <property type="match status" value="2"/>
</dbReference>